<keyword evidence="2" id="KW-0285">Flavoprotein</keyword>
<dbReference type="InterPro" id="IPR016166">
    <property type="entry name" value="FAD-bd_PCMH"/>
</dbReference>
<keyword evidence="3" id="KW-0274">FAD</keyword>
<dbReference type="GO" id="GO:0003973">
    <property type="term" value="F:(S)-2-hydroxy-acid oxidase activity"/>
    <property type="evidence" value="ECO:0007669"/>
    <property type="project" value="UniProtKB-EC"/>
</dbReference>
<dbReference type="SUPFAM" id="SSF56176">
    <property type="entry name" value="FAD-binding/transporter-associated domain-like"/>
    <property type="match status" value="1"/>
</dbReference>
<evidence type="ECO:0000256" key="3">
    <source>
        <dbReference type="ARBA" id="ARBA00022827"/>
    </source>
</evidence>
<dbReference type="InterPro" id="IPR004113">
    <property type="entry name" value="FAD-bd_oxidored_4_C"/>
</dbReference>
<dbReference type="PANTHER" id="PTHR42934:SF2">
    <property type="entry name" value="GLYCOLATE OXIDASE SUBUNIT GLCD"/>
    <property type="match status" value="1"/>
</dbReference>
<evidence type="ECO:0000256" key="4">
    <source>
        <dbReference type="ARBA" id="ARBA00023002"/>
    </source>
</evidence>
<evidence type="ECO:0000313" key="6">
    <source>
        <dbReference type="EMBL" id="MEY9259479.1"/>
    </source>
</evidence>
<dbReference type="InterPro" id="IPR006094">
    <property type="entry name" value="Oxid_FAD_bind_N"/>
</dbReference>
<keyword evidence="4 6" id="KW-0560">Oxidoreductase</keyword>
<dbReference type="InterPro" id="IPR036318">
    <property type="entry name" value="FAD-bd_PCMH-like_sf"/>
</dbReference>
<proteinExistence type="predicted"/>
<organism evidence="6 7">
    <name type="scientific">Brevibacterium epidermidis</name>
    <dbReference type="NCBI Taxonomy" id="1698"/>
    <lineage>
        <taxon>Bacteria</taxon>
        <taxon>Bacillati</taxon>
        <taxon>Actinomycetota</taxon>
        <taxon>Actinomycetes</taxon>
        <taxon>Micrococcales</taxon>
        <taxon>Brevibacteriaceae</taxon>
        <taxon>Brevibacterium</taxon>
    </lineage>
</organism>
<name>A0ABV4EMI9_BREEP</name>
<dbReference type="InterPro" id="IPR016169">
    <property type="entry name" value="FAD-bd_PCMH_sub2"/>
</dbReference>
<feature type="domain" description="FAD-binding PCMH-type" evidence="5">
    <location>
        <begin position="50"/>
        <end position="229"/>
    </location>
</feature>
<dbReference type="Proteomes" id="UP001565435">
    <property type="component" value="Unassembled WGS sequence"/>
</dbReference>
<dbReference type="PROSITE" id="PS51387">
    <property type="entry name" value="FAD_PCMH"/>
    <property type="match status" value="1"/>
</dbReference>
<dbReference type="SUPFAM" id="SSF55103">
    <property type="entry name" value="FAD-linked oxidases, C-terminal domain"/>
    <property type="match status" value="1"/>
</dbReference>
<dbReference type="InterPro" id="IPR051914">
    <property type="entry name" value="FAD-linked_OxidoTrans_Type4"/>
</dbReference>
<gene>
    <name evidence="6" type="ORF">ABH903_002512</name>
</gene>
<evidence type="ECO:0000259" key="5">
    <source>
        <dbReference type="PROSITE" id="PS51387"/>
    </source>
</evidence>
<keyword evidence="7" id="KW-1185">Reference proteome</keyword>
<comment type="cofactor">
    <cofactor evidence="1">
        <name>FAD</name>
        <dbReference type="ChEBI" id="CHEBI:57692"/>
    </cofactor>
</comment>
<accession>A0ABV4EMI9</accession>
<evidence type="ECO:0000313" key="7">
    <source>
        <dbReference type="Proteomes" id="UP001565435"/>
    </source>
</evidence>
<dbReference type="InterPro" id="IPR016164">
    <property type="entry name" value="FAD-linked_Oxase-like_C"/>
</dbReference>
<comment type="caution">
    <text evidence="6">The sequence shown here is derived from an EMBL/GenBank/DDBJ whole genome shotgun (WGS) entry which is preliminary data.</text>
</comment>
<dbReference type="Pfam" id="PF01565">
    <property type="entry name" value="FAD_binding_4"/>
    <property type="match status" value="1"/>
</dbReference>
<dbReference type="EMBL" id="JBGBYS010000015">
    <property type="protein sequence ID" value="MEY9259479.1"/>
    <property type="molecule type" value="Genomic_DNA"/>
</dbReference>
<dbReference type="Gene3D" id="1.10.45.10">
    <property type="entry name" value="Vanillyl-alcohol Oxidase, Chain A, domain 4"/>
    <property type="match status" value="1"/>
</dbReference>
<sequence>MTMSAEAASSKETTASTDLSELAGELSSGALVTDRDVIDSYSADKALFCPAGEALALVRAASVEDVAAVMRFATAHRVPVVTQGARTGLSGAANATDGAILLNVAKLNEILDIDEVNQTCRVQPGVINQDLKHALAEHGLSYPPDPGSVAISTIGGNVATNAGGMCCVKYGVTKDYVRGMTVVLADGTVTKLGRQTAKGVAGLDLAGLFVGSEGTLGVIVEITLGLKPLLTPPVTGVGIFPDTESAGHTVSEFMSSGAAPSMLELLDGASVAMINAYGDFGLPDGAGALLIVQSDAPGRSGVAELEAFEAVAKRQGADEVFFSEDPADSEMFVAARRAVSPAMEKYVSGIGGGELVDDVCVPRSRLGEFFARLDEIAAAHTVEVSTAGHAGDGNMHPSVLFDASDEASVAEAKETFAEIMQLGLDLGGTITGEHGVGYLKKDWLVRELDAGAQVLQSSIKAAVDPLGILNPGKMLG</sequence>
<dbReference type="Gene3D" id="3.30.465.10">
    <property type="match status" value="1"/>
</dbReference>
<dbReference type="EC" id="1.1.3.15" evidence="6"/>
<evidence type="ECO:0000256" key="2">
    <source>
        <dbReference type="ARBA" id="ARBA00022630"/>
    </source>
</evidence>
<dbReference type="PANTHER" id="PTHR42934">
    <property type="entry name" value="GLYCOLATE OXIDASE SUBUNIT GLCD"/>
    <property type="match status" value="1"/>
</dbReference>
<dbReference type="Gene3D" id="3.30.70.2740">
    <property type="match status" value="1"/>
</dbReference>
<reference evidence="6 7" key="1">
    <citation type="submission" date="2024-07" db="EMBL/GenBank/DDBJ databases">
        <title>Mealworm larvae gut microbial communities from Newark, Delaware, USA.</title>
        <authorList>
            <person name="Blenner M."/>
        </authorList>
    </citation>
    <scope>NUCLEOTIDE SEQUENCE [LARGE SCALE GENOMIC DNA]</scope>
    <source>
        <strain evidence="6 7">UD i117</strain>
    </source>
</reference>
<protein>
    <submittedName>
        <fullName evidence="6">Glycolate oxidase</fullName>
        <ecNumber evidence="6">1.1.3.15</ecNumber>
    </submittedName>
</protein>
<dbReference type="InterPro" id="IPR016171">
    <property type="entry name" value="Vanillyl_alc_oxidase_C-sub2"/>
</dbReference>
<evidence type="ECO:0000256" key="1">
    <source>
        <dbReference type="ARBA" id="ARBA00001974"/>
    </source>
</evidence>
<dbReference type="Pfam" id="PF02913">
    <property type="entry name" value="FAD-oxidase_C"/>
    <property type="match status" value="1"/>
</dbReference>